<keyword evidence="4 7" id="KW-0812">Transmembrane</keyword>
<evidence type="ECO:0000256" key="5">
    <source>
        <dbReference type="ARBA" id="ARBA00022989"/>
    </source>
</evidence>
<evidence type="ECO:0000256" key="4">
    <source>
        <dbReference type="ARBA" id="ARBA00022692"/>
    </source>
</evidence>
<comment type="subcellular location">
    <subcellularLocation>
        <location evidence="1 7">Cell membrane</location>
        <topology evidence="1 7">Multi-pass membrane protein</topology>
    </subcellularLocation>
</comment>
<feature type="transmembrane region" description="Helical" evidence="7">
    <location>
        <begin position="273"/>
        <end position="294"/>
    </location>
</feature>
<feature type="transmembrane region" description="Helical" evidence="7">
    <location>
        <begin position="164"/>
        <end position="187"/>
    </location>
</feature>
<keyword evidence="2 7" id="KW-0813">Transport</keyword>
<evidence type="ECO:0000256" key="7">
    <source>
        <dbReference type="RuleBase" id="RU363032"/>
    </source>
</evidence>
<keyword evidence="5 7" id="KW-1133">Transmembrane helix</keyword>
<feature type="domain" description="ABC transmembrane type-1" evidence="8">
    <location>
        <begin position="101"/>
        <end position="294"/>
    </location>
</feature>
<accession>A0ABW1DK49</accession>
<sequence length="308" mass="33671">MTTLTPTGRAQDTHRPKKALPLGRIVAWACLLFIIFLSLFPIFIVLKTALTGNKALYAEAARLWPAQPTLINFQRVLGLLTPEAAQAAGGSGSSVSFLTAMKNSAVFTGLIVVGQTFFSAMAAYAFARLKFPGRDFIFTLFLVALMIPGIVLFIPNFITVKNLGWLNSMPGMVAPFVLMSPFAVFFLRQFFLSLPRETEEAAYIDGAGPLTIFFRITLPMSQGPLVTLAILTAIGMWNEFFWPFLIAKDEASYTLPVALQVFKTQTPQGTPDWTGLMAGTFVAILPVFLLLVVLGRRVVESLAFSGTK</sequence>
<feature type="transmembrane region" description="Helical" evidence="7">
    <location>
        <begin position="105"/>
        <end position="127"/>
    </location>
</feature>
<feature type="transmembrane region" description="Helical" evidence="7">
    <location>
        <begin position="136"/>
        <end position="158"/>
    </location>
</feature>
<dbReference type="SUPFAM" id="SSF161098">
    <property type="entry name" value="MetI-like"/>
    <property type="match status" value="1"/>
</dbReference>
<evidence type="ECO:0000259" key="8">
    <source>
        <dbReference type="PROSITE" id="PS50928"/>
    </source>
</evidence>
<comment type="similarity">
    <text evidence="7">Belongs to the binding-protein-dependent transport system permease family.</text>
</comment>
<proteinExistence type="inferred from homology"/>
<keyword evidence="6 7" id="KW-0472">Membrane</keyword>
<dbReference type="PROSITE" id="PS50928">
    <property type="entry name" value="ABC_TM1"/>
    <property type="match status" value="1"/>
</dbReference>
<name>A0ABW1DK49_9DEIO</name>
<feature type="transmembrane region" description="Helical" evidence="7">
    <location>
        <begin position="225"/>
        <end position="246"/>
    </location>
</feature>
<dbReference type="Proteomes" id="UP001595979">
    <property type="component" value="Unassembled WGS sequence"/>
</dbReference>
<evidence type="ECO:0000313" key="10">
    <source>
        <dbReference type="Proteomes" id="UP001595979"/>
    </source>
</evidence>
<dbReference type="InterPro" id="IPR035906">
    <property type="entry name" value="MetI-like_sf"/>
</dbReference>
<dbReference type="CDD" id="cd06261">
    <property type="entry name" value="TM_PBP2"/>
    <property type="match status" value="1"/>
</dbReference>
<dbReference type="PANTHER" id="PTHR43744">
    <property type="entry name" value="ABC TRANSPORTER PERMEASE PROTEIN MG189-RELATED-RELATED"/>
    <property type="match status" value="1"/>
</dbReference>
<keyword evidence="10" id="KW-1185">Reference proteome</keyword>
<dbReference type="EMBL" id="JBHSOH010000006">
    <property type="protein sequence ID" value="MFC5848184.1"/>
    <property type="molecule type" value="Genomic_DNA"/>
</dbReference>
<evidence type="ECO:0000256" key="1">
    <source>
        <dbReference type="ARBA" id="ARBA00004651"/>
    </source>
</evidence>
<protein>
    <submittedName>
        <fullName evidence="9">Carbohydrate ABC transporter permease</fullName>
    </submittedName>
</protein>
<evidence type="ECO:0000313" key="9">
    <source>
        <dbReference type="EMBL" id="MFC5848184.1"/>
    </source>
</evidence>
<evidence type="ECO:0000256" key="6">
    <source>
        <dbReference type="ARBA" id="ARBA00023136"/>
    </source>
</evidence>
<evidence type="ECO:0000256" key="3">
    <source>
        <dbReference type="ARBA" id="ARBA00022475"/>
    </source>
</evidence>
<dbReference type="InterPro" id="IPR000515">
    <property type="entry name" value="MetI-like"/>
</dbReference>
<evidence type="ECO:0000256" key="2">
    <source>
        <dbReference type="ARBA" id="ARBA00022448"/>
    </source>
</evidence>
<keyword evidence="3" id="KW-1003">Cell membrane</keyword>
<gene>
    <name evidence="9" type="ORF">ACFPQ6_07650</name>
</gene>
<comment type="caution">
    <text evidence="9">The sequence shown here is derived from an EMBL/GenBank/DDBJ whole genome shotgun (WGS) entry which is preliminary data.</text>
</comment>
<dbReference type="Gene3D" id="1.10.3720.10">
    <property type="entry name" value="MetI-like"/>
    <property type="match status" value="1"/>
</dbReference>
<dbReference type="PANTHER" id="PTHR43744:SF12">
    <property type="entry name" value="ABC TRANSPORTER PERMEASE PROTEIN MG189-RELATED"/>
    <property type="match status" value="1"/>
</dbReference>
<reference evidence="10" key="1">
    <citation type="journal article" date="2019" name="Int. J. Syst. Evol. Microbiol.">
        <title>The Global Catalogue of Microorganisms (GCM) 10K type strain sequencing project: providing services to taxonomists for standard genome sequencing and annotation.</title>
        <authorList>
            <consortium name="The Broad Institute Genomics Platform"/>
            <consortium name="The Broad Institute Genome Sequencing Center for Infectious Disease"/>
            <person name="Wu L."/>
            <person name="Ma J."/>
        </authorList>
    </citation>
    <scope>NUCLEOTIDE SEQUENCE [LARGE SCALE GENOMIC DNA]</scope>
    <source>
        <strain evidence="10">CGMCC 1.15053</strain>
    </source>
</reference>
<dbReference type="RefSeq" id="WP_380047980.1">
    <property type="nucleotide sequence ID" value="NZ_JBHSOH010000006.1"/>
</dbReference>
<dbReference type="Pfam" id="PF00528">
    <property type="entry name" value="BPD_transp_1"/>
    <property type="match status" value="1"/>
</dbReference>
<feature type="transmembrane region" description="Helical" evidence="7">
    <location>
        <begin position="25"/>
        <end position="46"/>
    </location>
</feature>
<organism evidence="9 10">
    <name type="scientific">Deinococcus petrolearius</name>
    <dbReference type="NCBI Taxonomy" id="1751295"/>
    <lineage>
        <taxon>Bacteria</taxon>
        <taxon>Thermotogati</taxon>
        <taxon>Deinococcota</taxon>
        <taxon>Deinococci</taxon>
        <taxon>Deinococcales</taxon>
        <taxon>Deinococcaceae</taxon>
        <taxon>Deinococcus</taxon>
    </lineage>
</organism>